<comment type="caution">
    <text evidence="3">The sequence shown here is derived from an EMBL/GenBank/DDBJ whole genome shotgun (WGS) entry which is preliminary data.</text>
</comment>
<dbReference type="EMBL" id="BARU01019988">
    <property type="protein sequence ID" value="GAH59213.1"/>
    <property type="molecule type" value="Genomic_DNA"/>
</dbReference>
<evidence type="ECO:0000256" key="1">
    <source>
        <dbReference type="SAM" id="MobiDB-lite"/>
    </source>
</evidence>
<evidence type="ECO:0000313" key="3">
    <source>
        <dbReference type="EMBL" id="GAH59213.1"/>
    </source>
</evidence>
<evidence type="ECO:0000259" key="2">
    <source>
        <dbReference type="Pfam" id="PF04233"/>
    </source>
</evidence>
<accession>X1INU7</accession>
<name>X1INU7_9ZZZZ</name>
<dbReference type="Pfam" id="PF04233">
    <property type="entry name" value="Phage_Mu_F"/>
    <property type="match status" value="1"/>
</dbReference>
<dbReference type="AlphaFoldDB" id="X1INU7"/>
<feature type="region of interest" description="Disordered" evidence="1">
    <location>
        <begin position="37"/>
        <end position="56"/>
    </location>
</feature>
<dbReference type="InterPro" id="IPR006528">
    <property type="entry name" value="Phage_head_morphogenesis_dom"/>
</dbReference>
<gene>
    <name evidence="3" type="ORF">S03H2_32877</name>
</gene>
<reference evidence="3" key="1">
    <citation type="journal article" date="2014" name="Front. Microbiol.">
        <title>High frequency of phylogenetically diverse reductive dehalogenase-homologous genes in deep subseafloor sedimentary metagenomes.</title>
        <authorList>
            <person name="Kawai M."/>
            <person name="Futagami T."/>
            <person name="Toyoda A."/>
            <person name="Takaki Y."/>
            <person name="Nishi S."/>
            <person name="Hori S."/>
            <person name="Arai W."/>
            <person name="Tsubouchi T."/>
            <person name="Morono Y."/>
            <person name="Uchiyama I."/>
            <person name="Ito T."/>
            <person name="Fujiyama A."/>
            <person name="Inagaki F."/>
            <person name="Takami H."/>
        </authorList>
    </citation>
    <scope>NUCLEOTIDE SEQUENCE</scope>
    <source>
        <strain evidence="3">Expedition CK06-06</strain>
    </source>
</reference>
<proteinExistence type="predicted"/>
<feature type="domain" description="Phage head morphogenesis" evidence="2">
    <location>
        <begin position="27"/>
        <end position="102"/>
    </location>
</feature>
<organism evidence="3">
    <name type="scientific">marine sediment metagenome</name>
    <dbReference type="NCBI Taxonomy" id="412755"/>
    <lineage>
        <taxon>unclassified sequences</taxon>
        <taxon>metagenomes</taxon>
        <taxon>ecological metagenomes</taxon>
    </lineage>
</organism>
<sequence>MAVANYHEMLILERPEYTAARQREMAEVRARRLHRRRATTIARTETASGLTEGQRQGYAQMGATKLERVEDPDCCDICAEHQGQIYTIAEAEGVLPEHPNCEGTWVIAG</sequence>
<protein>
    <recommendedName>
        <fullName evidence="2">Phage head morphogenesis domain-containing protein</fullName>
    </recommendedName>
</protein>